<dbReference type="RefSeq" id="XP_001794531.1">
    <property type="nucleotide sequence ID" value="XM_001794479.1"/>
</dbReference>
<feature type="transmembrane region" description="Helical" evidence="2">
    <location>
        <begin position="122"/>
        <end position="145"/>
    </location>
</feature>
<keyword evidence="2" id="KW-0472">Membrane</keyword>
<dbReference type="Proteomes" id="UP000001055">
    <property type="component" value="Unassembled WGS sequence"/>
</dbReference>
<name>Q0UVV9_PHANO</name>
<organism evidence="3 4">
    <name type="scientific">Phaeosphaeria nodorum (strain SN15 / ATCC MYA-4574 / FGSC 10173)</name>
    <name type="common">Glume blotch fungus</name>
    <name type="synonym">Parastagonospora nodorum</name>
    <dbReference type="NCBI Taxonomy" id="321614"/>
    <lineage>
        <taxon>Eukaryota</taxon>
        <taxon>Fungi</taxon>
        <taxon>Dikarya</taxon>
        <taxon>Ascomycota</taxon>
        <taxon>Pezizomycotina</taxon>
        <taxon>Dothideomycetes</taxon>
        <taxon>Pleosporomycetidae</taxon>
        <taxon>Pleosporales</taxon>
        <taxon>Pleosporineae</taxon>
        <taxon>Phaeosphaeriaceae</taxon>
        <taxon>Parastagonospora</taxon>
    </lineage>
</organism>
<dbReference type="AlphaFoldDB" id="Q0UVV9"/>
<dbReference type="GeneID" id="5971399"/>
<sequence>MACSGHEDLRPCGPSFPSEHCCPRRSYCHTVLLGNDTSRSYATTSCPGGSNCALIKTITCDPSQYNATLHPESQVHVGETYIYNIGIDVFRSKRYFHEHAYRHRDFELDAFIVSFAVAQKRYHGYCTCSALGGLLLVSLILRIVIGRISGLPFKMLRTGTNGHEENISWGEPELEDTMGTQQELVHGESSTDRRAHELPTSRNVSELPV</sequence>
<gene>
    <name evidence="3" type="ORF">SNOG_04105</name>
</gene>
<feature type="compositionally biased region" description="Basic and acidic residues" evidence="1">
    <location>
        <begin position="185"/>
        <end position="199"/>
    </location>
</feature>
<dbReference type="InParanoid" id="Q0UVV9"/>
<evidence type="ECO:0000256" key="2">
    <source>
        <dbReference type="SAM" id="Phobius"/>
    </source>
</evidence>
<dbReference type="KEGG" id="pno:SNOG_04105"/>
<proteinExistence type="predicted"/>
<evidence type="ECO:0000256" key="1">
    <source>
        <dbReference type="SAM" id="MobiDB-lite"/>
    </source>
</evidence>
<feature type="compositionally biased region" description="Polar residues" evidence="1">
    <location>
        <begin position="200"/>
        <end position="209"/>
    </location>
</feature>
<keyword evidence="2" id="KW-0812">Transmembrane</keyword>
<keyword evidence="2" id="KW-1133">Transmembrane helix</keyword>
<protein>
    <submittedName>
        <fullName evidence="3">Uncharacterized protein</fullName>
    </submittedName>
</protein>
<reference evidence="4" key="1">
    <citation type="journal article" date="2007" name="Plant Cell">
        <title>Dothideomycete-plant interactions illuminated by genome sequencing and EST analysis of the wheat pathogen Stagonospora nodorum.</title>
        <authorList>
            <person name="Hane J.K."/>
            <person name="Lowe R.G."/>
            <person name="Solomon P.S."/>
            <person name="Tan K.C."/>
            <person name="Schoch C.L."/>
            <person name="Spatafora J.W."/>
            <person name="Crous P.W."/>
            <person name="Kodira C."/>
            <person name="Birren B.W."/>
            <person name="Galagan J.E."/>
            <person name="Torriani S.F."/>
            <person name="McDonald B.A."/>
            <person name="Oliver R.P."/>
        </authorList>
    </citation>
    <scope>NUCLEOTIDE SEQUENCE [LARGE SCALE GENOMIC DNA]</scope>
    <source>
        <strain evidence="4">SN15 / ATCC MYA-4574 / FGSC 10173</strain>
    </source>
</reference>
<evidence type="ECO:0000313" key="3">
    <source>
        <dbReference type="EMBL" id="EAT87865.1"/>
    </source>
</evidence>
<evidence type="ECO:0000313" key="4">
    <source>
        <dbReference type="Proteomes" id="UP000001055"/>
    </source>
</evidence>
<accession>Q0UVV9</accession>
<feature type="region of interest" description="Disordered" evidence="1">
    <location>
        <begin position="178"/>
        <end position="209"/>
    </location>
</feature>
<dbReference type="EMBL" id="CH445330">
    <property type="protein sequence ID" value="EAT87865.1"/>
    <property type="molecule type" value="Genomic_DNA"/>
</dbReference>